<dbReference type="Pfam" id="PF06035">
    <property type="entry name" value="Peptidase_C93"/>
    <property type="match status" value="1"/>
</dbReference>
<accession>A0A2T1HRW0</accession>
<sequence>MRLFGGVLSGLLGLGLVASVTAEASNQARVIPAAVTAAPVLEEAKPPIGWIDFCPTHADDCEGQTLPAKKITLNAATWAELVRVNQQVNNDIEQVEDIALYGVSEKWTYPDEGKGDCEDIALLKRRMLMHDGLPRQALLMTVVRDETGAGHAILTVVTDRGDFVLDSKTSRIMGWEATGYGFIKRQSQEHPNLWVKLGEPAPSSLIVAGH</sequence>
<keyword evidence="1" id="KW-0732">Signal</keyword>
<dbReference type="AlphaFoldDB" id="A0A2T1HRW0"/>
<dbReference type="InterPro" id="IPR010319">
    <property type="entry name" value="Transglutaminase-like_Cys_pept"/>
</dbReference>
<feature type="signal peptide" evidence="1">
    <location>
        <begin position="1"/>
        <end position="24"/>
    </location>
</feature>
<dbReference type="PANTHER" id="PTHR39327:SF1">
    <property type="entry name" value="BLR5470 PROTEIN"/>
    <property type="match status" value="1"/>
</dbReference>
<reference evidence="3" key="1">
    <citation type="submission" date="2018-03" db="EMBL/GenBank/DDBJ databases">
        <authorList>
            <person name="Sun L."/>
            <person name="Liu H."/>
            <person name="Chen W."/>
            <person name="Huang K."/>
            <person name="Liu W."/>
            <person name="Gao X."/>
        </authorList>
    </citation>
    <scope>NUCLEOTIDE SEQUENCE [LARGE SCALE GENOMIC DNA]</scope>
    <source>
        <strain evidence="3">SH9</strain>
    </source>
</reference>
<protein>
    <submittedName>
        <fullName evidence="2">Transglutaminase</fullName>
    </submittedName>
</protein>
<feature type="chain" id="PRO_5015623493" evidence="1">
    <location>
        <begin position="25"/>
        <end position="210"/>
    </location>
</feature>
<dbReference type="EMBL" id="PVZS01000014">
    <property type="protein sequence ID" value="PSC04390.1"/>
    <property type="molecule type" value="Genomic_DNA"/>
</dbReference>
<dbReference type="Proteomes" id="UP000239772">
    <property type="component" value="Unassembled WGS sequence"/>
</dbReference>
<keyword evidence="3" id="KW-1185">Reference proteome</keyword>
<proteinExistence type="predicted"/>
<dbReference type="PANTHER" id="PTHR39327">
    <property type="match status" value="1"/>
</dbReference>
<comment type="caution">
    <text evidence="2">The sequence shown here is derived from an EMBL/GenBank/DDBJ whole genome shotgun (WGS) entry which is preliminary data.</text>
</comment>
<evidence type="ECO:0000313" key="3">
    <source>
        <dbReference type="Proteomes" id="UP000239772"/>
    </source>
</evidence>
<evidence type="ECO:0000256" key="1">
    <source>
        <dbReference type="SAM" id="SignalP"/>
    </source>
</evidence>
<gene>
    <name evidence="2" type="ORF">SLNSH_14280</name>
</gene>
<name>A0A2T1HRW0_9HYPH</name>
<dbReference type="Gene3D" id="3.10.620.30">
    <property type="match status" value="1"/>
</dbReference>
<evidence type="ECO:0000313" key="2">
    <source>
        <dbReference type="EMBL" id="PSC04390.1"/>
    </source>
</evidence>
<organism evidence="2 3">
    <name type="scientific">Alsobacter soli</name>
    <dbReference type="NCBI Taxonomy" id="2109933"/>
    <lineage>
        <taxon>Bacteria</taxon>
        <taxon>Pseudomonadati</taxon>
        <taxon>Pseudomonadota</taxon>
        <taxon>Alphaproteobacteria</taxon>
        <taxon>Hyphomicrobiales</taxon>
        <taxon>Alsobacteraceae</taxon>
        <taxon>Alsobacter</taxon>
    </lineage>
</organism>